<dbReference type="InterPro" id="IPR036047">
    <property type="entry name" value="F-box-like_dom_sf"/>
</dbReference>
<organism evidence="2 3">
    <name type="scientific">Podila minutissima</name>
    <dbReference type="NCBI Taxonomy" id="64525"/>
    <lineage>
        <taxon>Eukaryota</taxon>
        <taxon>Fungi</taxon>
        <taxon>Fungi incertae sedis</taxon>
        <taxon>Mucoromycota</taxon>
        <taxon>Mortierellomycotina</taxon>
        <taxon>Mortierellomycetes</taxon>
        <taxon>Mortierellales</taxon>
        <taxon>Mortierellaceae</taxon>
        <taxon>Podila</taxon>
    </lineage>
</organism>
<dbReference type="Pfam" id="PF12937">
    <property type="entry name" value="F-box-like"/>
    <property type="match status" value="1"/>
</dbReference>
<keyword evidence="3" id="KW-1185">Reference proteome</keyword>
<dbReference type="Gene3D" id="1.20.1280.50">
    <property type="match status" value="1"/>
</dbReference>
<dbReference type="EMBL" id="JAAAUY010002296">
    <property type="protein sequence ID" value="KAF9313397.1"/>
    <property type="molecule type" value="Genomic_DNA"/>
</dbReference>
<evidence type="ECO:0000313" key="3">
    <source>
        <dbReference type="Proteomes" id="UP000696485"/>
    </source>
</evidence>
<feature type="domain" description="F-box" evidence="1">
    <location>
        <begin position="5"/>
        <end position="43"/>
    </location>
</feature>
<dbReference type="Proteomes" id="UP000696485">
    <property type="component" value="Unassembled WGS sequence"/>
</dbReference>
<dbReference type="InterPro" id="IPR001810">
    <property type="entry name" value="F-box_dom"/>
</dbReference>
<dbReference type="AlphaFoldDB" id="A0A9P5VFY4"/>
<comment type="caution">
    <text evidence="2">The sequence shown here is derived from an EMBL/GenBank/DDBJ whole genome shotgun (WGS) entry which is preliminary data.</text>
</comment>
<evidence type="ECO:0000259" key="1">
    <source>
        <dbReference type="Pfam" id="PF12937"/>
    </source>
</evidence>
<dbReference type="SUPFAM" id="SSF81383">
    <property type="entry name" value="F-box domain"/>
    <property type="match status" value="1"/>
</dbReference>
<proteinExistence type="predicted"/>
<gene>
    <name evidence="2" type="ORF">BG006_004137</name>
</gene>
<protein>
    <recommendedName>
        <fullName evidence="1">F-box domain-containing protein</fullName>
    </recommendedName>
</protein>
<reference evidence="2" key="1">
    <citation type="journal article" date="2020" name="Fungal Divers.">
        <title>Resolving the Mortierellaceae phylogeny through synthesis of multi-gene phylogenetics and phylogenomics.</title>
        <authorList>
            <person name="Vandepol N."/>
            <person name="Liber J."/>
            <person name="Desiro A."/>
            <person name="Na H."/>
            <person name="Kennedy M."/>
            <person name="Barry K."/>
            <person name="Grigoriev I.V."/>
            <person name="Miller A.N."/>
            <person name="O'Donnell K."/>
            <person name="Stajich J.E."/>
            <person name="Bonito G."/>
        </authorList>
    </citation>
    <scope>NUCLEOTIDE SEQUENCE</scope>
    <source>
        <strain evidence="2">NVP1</strain>
    </source>
</reference>
<sequence>MIDTPELVFLIGQHLHPADLRRCAQVSQLWHETLIPWLWRELDDSERPWYQMFDEVETLLGALDDSIMLPFEIDPRLRPSEIIHKYGHHIRRLRITHIWTLDPREESISQGLHTHLKFEDSDPDYIEDTIK</sequence>
<name>A0A9P5VFY4_9FUNG</name>
<accession>A0A9P5VFY4</accession>
<evidence type="ECO:0000313" key="2">
    <source>
        <dbReference type="EMBL" id="KAF9313397.1"/>
    </source>
</evidence>